<dbReference type="InterPro" id="IPR001223">
    <property type="entry name" value="Glyco_hydro18_cat"/>
</dbReference>
<dbReference type="FunFam" id="3.20.20.80:FF:000091">
    <property type="entry name" value="Class V chitinase CHIT5"/>
    <property type="match status" value="1"/>
</dbReference>
<dbReference type="PANTHER" id="PTHR11177">
    <property type="entry name" value="CHITINASE"/>
    <property type="match status" value="1"/>
</dbReference>
<name>A0ABD1AEM6_CARAN</name>
<dbReference type="Proteomes" id="UP001558713">
    <property type="component" value="Unassembled WGS sequence"/>
</dbReference>
<dbReference type="Gene3D" id="3.20.20.80">
    <property type="entry name" value="Glycosidases"/>
    <property type="match status" value="1"/>
</dbReference>
<keyword evidence="8" id="KW-1185">Reference proteome</keyword>
<dbReference type="InterPro" id="IPR029070">
    <property type="entry name" value="Chitinase_insertion_sf"/>
</dbReference>
<organism evidence="7 8">
    <name type="scientific">Cardamine amara subsp. amara</name>
    <dbReference type="NCBI Taxonomy" id="228776"/>
    <lineage>
        <taxon>Eukaryota</taxon>
        <taxon>Viridiplantae</taxon>
        <taxon>Streptophyta</taxon>
        <taxon>Embryophyta</taxon>
        <taxon>Tracheophyta</taxon>
        <taxon>Spermatophyta</taxon>
        <taxon>Magnoliopsida</taxon>
        <taxon>eudicotyledons</taxon>
        <taxon>Gunneridae</taxon>
        <taxon>Pentapetalae</taxon>
        <taxon>rosids</taxon>
        <taxon>malvids</taxon>
        <taxon>Brassicales</taxon>
        <taxon>Brassicaceae</taxon>
        <taxon>Cardamineae</taxon>
        <taxon>Cardamine</taxon>
    </lineage>
</organism>
<keyword evidence="4" id="KW-0325">Glycoprotein</keyword>
<sequence>MSLSVVKASYWFSSPDFPATDIDSSLFTHLFCAFADLDASTNEITISTDNQSDFQAFTETVQKRNPSVQTLLSIGGGNSDKSAFASMASNPNSRRSFIDSSIRVARSYGFYGLDLDWEYPRDAAEMTDFGTLLQEWRSAVEAESSSTGIPPLLLTAAVYYSSNLYSLPYPVLDVANSLDWVNLMAYDFYGPAWSDVTGPPACLYAPPNGGRSGDSGVKEWTGAGLPAKKAVLGLPYYGWAWTLQNPDNNGYDAATTGPALSISESGEIGYRQLKGWIGENGPEKVADTTVVGDYCYAGTTWIGYDSVDSVVTKVNYAKENGLLGYFSWHVGGDDNSELSFAGQRAWEDTAETE</sequence>
<dbReference type="PROSITE" id="PS51910">
    <property type="entry name" value="GH18_2"/>
    <property type="match status" value="1"/>
</dbReference>
<dbReference type="Pfam" id="PF00704">
    <property type="entry name" value="Glyco_hydro_18"/>
    <property type="match status" value="1"/>
</dbReference>
<evidence type="ECO:0000256" key="5">
    <source>
        <dbReference type="ARBA" id="ARBA00023295"/>
    </source>
</evidence>
<dbReference type="AlphaFoldDB" id="A0ABD1AEM6"/>
<dbReference type="CDD" id="cd02879">
    <property type="entry name" value="GH18_plant_chitinase_class_V"/>
    <property type="match status" value="1"/>
</dbReference>
<dbReference type="InterPro" id="IPR017853">
    <property type="entry name" value="GH"/>
</dbReference>
<reference evidence="7 8" key="1">
    <citation type="submission" date="2024-04" db="EMBL/GenBank/DDBJ databases">
        <title>Genome assembly C_amara_ONT_v2.</title>
        <authorList>
            <person name="Yant L."/>
            <person name="Moore C."/>
            <person name="Slenker M."/>
        </authorList>
    </citation>
    <scope>NUCLEOTIDE SEQUENCE [LARGE SCALE GENOMIC DNA]</scope>
    <source>
        <tissue evidence="7">Leaf</tissue>
    </source>
</reference>
<comment type="similarity">
    <text evidence="1">Belongs to the glycosyl hydrolase 18 family. Chitinase class V subfamily.</text>
</comment>
<evidence type="ECO:0000259" key="6">
    <source>
        <dbReference type="PROSITE" id="PS51910"/>
    </source>
</evidence>
<dbReference type="EMBL" id="JBANAX010000521">
    <property type="protein sequence ID" value="KAL1205250.1"/>
    <property type="molecule type" value="Genomic_DNA"/>
</dbReference>
<proteinExistence type="inferred from homology"/>
<evidence type="ECO:0000256" key="2">
    <source>
        <dbReference type="ARBA" id="ARBA00022729"/>
    </source>
</evidence>
<dbReference type="InterPro" id="IPR011583">
    <property type="entry name" value="Chitinase_II/V-like_cat"/>
</dbReference>
<evidence type="ECO:0000313" key="7">
    <source>
        <dbReference type="EMBL" id="KAL1205250.1"/>
    </source>
</evidence>
<protein>
    <submittedName>
        <fullName evidence="7">Class V chitinase</fullName>
    </submittedName>
</protein>
<gene>
    <name evidence="7" type="ORF">V5N11_011533</name>
</gene>
<feature type="domain" description="GH18" evidence="6">
    <location>
        <begin position="5"/>
        <end position="349"/>
    </location>
</feature>
<dbReference type="PANTHER" id="PTHR11177:SF393">
    <property type="entry name" value="CHITINASE-LIKE PROTEIN-RELATED"/>
    <property type="match status" value="1"/>
</dbReference>
<evidence type="ECO:0000313" key="8">
    <source>
        <dbReference type="Proteomes" id="UP001558713"/>
    </source>
</evidence>
<dbReference type="SUPFAM" id="SSF51445">
    <property type="entry name" value="(Trans)glycosidases"/>
    <property type="match status" value="1"/>
</dbReference>
<dbReference type="InterPro" id="IPR050314">
    <property type="entry name" value="Glycosyl_Hydrlase_18"/>
</dbReference>
<dbReference type="Gene3D" id="3.10.50.10">
    <property type="match status" value="1"/>
</dbReference>
<evidence type="ECO:0000256" key="1">
    <source>
        <dbReference type="ARBA" id="ARBA00008682"/>
    </source>
</evidence>
<dbReference type="FunFam" id="3.10.50.10:FF:000003">
    <property type="entry name" value="Class V chitinase CHIT5b"/>
    <property type="match status" value="1"/>
</dbReference>
<keyword evidence="3" id="KW-0378">Hydrolase</keyword>
<comment type="caution">
    <text evidence="7">The sequence shown here is derived from an EMBL/GenBank/DDBJ whole genome shotgun (WGS) entry which is preliminary data.</text>
</comment>
<evidence type="ECO:0000256" key="4">
    <source>
        <dbReference type="ARBA" id="ARBA00023180"/>
    </source>
</evidence>
<evidence type="ECO:0000256" key="3">
    <source>
        <dbReference type="ARBA" id="ARBA00022801"/>
    </source>
</evidence>
<dbReference type="SMART" id="SM00636">
    <property type="entry name" value="Glyco_18"/>
    <property type="match status" value="1"/>
</dbReference>
<accession>A0ABD1AEM6</accession>
<keyword evidence="5" id="KW-0326">Glycosidase</keyword>
<dbReference type="SUPFAM" id="SSF54556">
    <property type="entry name" value="Chitinase insertion domain"/>
    <property type="match status" value="1"/>
</dbReference>
<keyword evidence="2" id="KW-0732">Signal</keyword>
<dbReference type="GO" id="GO:0016798">
    <property type="term" value="F:hydrolase activity, acting on glycosyl bonds"/>
    <property type="evidence" value="ECO:0007669"/>
    <property type="project" value="UniProtKB-KW"/>
</dbReference>